<dbReference type="EMBL" id="CP029480">
    <property type="protein sequence ID" value="AWV97529.1"/>
    <property type="molecule type" value="Genomic_DNA"/>
</dbReference>
<sequence>MWNKNKSKIQDCPKTEHAAPNLELHVAITLHQQTKNQIIFLVVQIYKSLDEKLNVCKTRLLNGIIVL</sequence>
<dbReference type="Proteomes" id="UP000249873">
    <property type="component" value="Chromosome"/>
</dbReference>
<dbReference type="AlphaFoldDB" id="A0A2Z4G8I9"/>
<proteinExistence type="predicted"/>
<reference evidence="1 2" key="1">
    <citation type="submission" date="2018-05" db="EMBL/GenBank/DDBJ databases">
        <title>Complete genome sequence of Arcticibacterium luteifluviistationis SM1504T, a cytophagaceae bacterium isolated from Arctic surface seawater.</title>
        <authorList>
            <person name="Li Y."/>
            <person name="Qin Q.-L."/>
        </authorList>
    </citation>
    <scope>NUCLEOTIDE SEQUENCE [LARGE SCALE GENOMIC DNA]</scope>
    <source>
        <strain evidence="1 2">SM1504</strain>
    </source>
</reference>
<dbReference type="KEGG" id="als:DJ013_04855"/>
<keyword evidence="2" id="KW-1185">Reference proteome</keyword>
<protein>
    <submittedName>
        <fullName evidence="1">Uncharacterized protein</fullName>
    </submittedName>
</protein>
<gene>
    <name evidence="1" type="ORF">DJ013_04855</name>
</gene>
<name>A0A2Z4G8I9_9BACT</name>
<organism evidence="1 2">
    <name type="scientific">Arcticibacterium luteifluviistationis</name>
    <dbReference type="NCBI Taxonomy" id="1784714"/>
    <lineage>
        <taxon>Bacteria</taxon>
        <taxon>Pseudomonadati</taxon>
        <taxon>Bacteroidota</taxon>
        <taxon>Cytophagia</taxon>
        <taxon>Cytophagales</taxon>
        <taxon>Leadbetterellaceae</taxon>
        <taxon>Arcticibacterium</taxon>
    </lineage>
</organism>
<accession>A0A2Z4G8I9</accession>
<evidence type="ECO:0000313" key="2">
    <source>
        <dbReference type="Proteomes" id="UP000249873"/>
    </source>
</evidence>
<evidence type="ECO:0000313" key="1">
    <source>
        <dbReference type="EMBL" id="AWV97529.1"/>
    </source>
</evidence>